<dbReference type="InterPro" id="IPR036875">
    <property type="entry name" value="Znf_CCHC_sf"/>
</dbReference>
<keyword evidence="1" id="KW-0862">Zinc</keyword>
<gene>
    <name evidence="4" type="primary">gag</name>
</gene>
<accession>A0A1A8ERP0</accession>
<dbReference type="GO" id="GO:0008270">
    <property type="term" value="F:zinc ion binding"/>
    <property type="evidence" value="ECO:0007669"/>
    <property type="project" value="UniProtKB-KW"/>
</dbReference>
<dbReference type="SMART" id="SM00343">
    <property type="entry name" value="ZnF_C2HC"/>
    <property type="match status" value="1"/>
</dbReference>
<keyword evidence="1" id="KW-0479">Metal-binding</keyword>
<dbReference type="Pfam" id="PF00098">
    <property type="entry name" value="zf-CCHC"/>
    <property type="match status" value="1"/>
</dbReference>
<proteinExistence type="predicted"/>
<evidence type="ECO:0000313" key="4">
    <source>
        <dbReference type="EMBL" id="SBQ49537.1"/>
    </source>
</evidence>
<feature type="non-terminal residue" evidence="4">
    <location>
        <position position="1"/>
    </location>
</feature>
<reference evidence="4" key="1">
    <citation type="submission" date="2016-05" db="EMBL/GenBank/DDBJ databases">
        <authorList>
            <person name="Lavstsen T."/>
            <person name="Jespersen J.S."/>
        </authorList>
    </citation>
    <scope>NUCLEOTIDE SEQUENCE</scope>
    <source>
        <tissue evidence="4">Brain</tissue>
    </source>
</reference>
<feature type="domain" description="CCHC-type" evidence="3">
    <location>
        <begin position="33"/>
        <end position="47"/>
    </location>
</feature>
<organism evidence="4">
    <name type="scientific">Nothobranchius korthausae</name>
    <dbReference type="NCBI Taxonomy" id="1143690"/>
    <lineage>
        <taxon>Eukaryota</taxon>
        <taxon>Metazoa</taxon>
        <taxon>Chordata</taxon>
        <taxon>Craniata</taxon>
        <taxon>Vertebrata</taxon>
        <taxon>Euteleostomi</taxon>
        <taxon>Actinopterygii</taxon>
        <taxon>Neopterygii</taxon>
        <taxon>Teleostei</taxon>
        <taxon>Neoteleostei</taxon>
        <taxon>Acanthomorphata</taxon>
        <taxon>Ovalentaria</taxon>
        <taxon>Atherinomorphae</taxon>
        <taxon>Cyprinodontiformes</taxon>
        <taxon>Nothobranchiidae</taxon>
        <taxon>Nothobranchius</taxon>
    </lineage>
</organism>
<dbReference type="Gene3D" id="4.10.60.10">
    <property type="entry name" value="Zinc finger, CCHC-type"/>
    <property type="match status" value="1"/>
</dbReference>
<dbReference type="EMBL" id="HAEB01003010">
    <property type="protein sequence ID" value="SBQ49537.1"/>
    <property type="molecule type" value="Transcribed_RNA"/>
</dbReference>
<sequence length="71" mass="7770">RAAEQEEALEERRKVNQARLEQTPRHRPAIGLCYRCGEPGHLARDCPAPSPQPRSGPRRPQAAGNASGMGQ</sequence>
<evidence type="ECO:0000259" key="3">
    <source>
        <dbReference type="PROSITE" id="PS50158"/>
    </source>
</evidence>
<dbReference type="InterPro" id="IPR001878">
    <property type="entry name" value="Znf_CCHC"/>
</dbReference>
<reference evidence="4" key="2">
    <citation type="submission" date="2016-06" db="EMBL/GenBank/DDBJ databases">
        <title>The genome of a short-lived fish provides insights into sex chromosome evolution and the genetic control of aging.</title>
        <authorList>
            <person name="Reichwald K."/>
            <person name="Felder M."/>
            <person name="Petzold A."/>
            <person name="Koch P."/>
            <person name="Groth M."/>
            <person name="Platzer M."/>
        </authorList>
    </citation>
    <scope>NUCLEOTIDE SEQUENCE</scope>
    <source>
        <tissue evidence="4">Brain</tissue>
    </source>
</reference>
<dbReference type="PROSITE" id="PS50158">
    <property type="entry name" value="ZF_CCHC"/>
    <property type="match status" value="1"/>
</dbReference>
<feature type="region of interest" description="Disordered" evidence="2">
    <location>
        <begin position="1"/>
        <end position="71"/>
    </location>
</feature>
<evidence type="ECO:0000256" key="1">
    <source>
        <dbReference type="PROSITE-ProRule" id="PRU00047"/>
    </source>
</evidence>
<dbReference type="GO" id="GO:0003676">
    <property type="term" value="F:nucleic acid binding"/>
    <property type="evidence" value="ECO:0007669"/>
    <property type="project" value="InterPro"/>
</dbReference>
<name>A0A1A8ERP0_9TELE</name>
<protein>
    <submittedName>
        <fullName evidence="4">Gag polyprotein</fullName>
    </submittedName>
</protein>
<feature type="compositionally biased region" description="Basic and acidic residues" evidence="2">
    <location>
        <begin position="1"/>
        <end position="14"/>
    </location>
</feature>
<dbReference type="AlphaFoldDB" id="A0A1A8ERP0"/>
<keyword evidence="1" id="KW-0863">Zinc-finger</keyword>
<feature type="compositionally biased region" description="Low complexity" evidence="2">
    <location>
        <begin position="55"/>
        <end position="64"/>
    </location>
</feature>
<dbReference type="SUPFAM" id="SSF57756">
    <property type="entry name" value="Retrovirus zinc finger-like domains"/>
    <property type="match status" value="1"/>
</dbReference>
<evidence type="ECO:0000256" key="2">
    <source>
        <dbReference type="SAM" id="MobiDB-lite"/>
    </source>
</evidence>